<dbReference type="PANTHER" id="PTHR45458">
    <property type="entry name" value="SHORT-CHAIN DEHYDROGENASE/REDUCTASE SDR"/>
    <property type="match status" value="1"/>
</dbReference>
<name>A0ABR8N087_9BACL</name>
<keyword evidence="2" id="KW-1185">Reference proteome</keyword>
<evidence type="ECO:0000313" key="2">
    <source>
        <dbReference type="Proteomes" id="UP000609346"/>
    </source>
</evidence>
<dbReference type="InterPro" id="IPR052184">
    <property type="entry name" value="SDR_enzymes"/>
</dbReference>
<accession>A0ABR8N087</accession>
<proteinExistence type="predicted"/>
<dbReference type="InterPro" id="IPR036291">
    <property type="entry name" value="NAD(P)-bd_dom_sf"/>
</dbReference>
<sequence length="246" mass="26632">MAIHKGTAVVTGAGRGLGFGLAKGLLEQGWRVIAGVHGQVPEELKQLEKQVEGRLLLIDDLDIGSDDRVRAAAAKASGWTDHIDLIVNNAGILGDIDKQLPDELDFAEMQQVLNVNTLGPLRVTQMFGKLLLKSERPIVANISSEAGSVGACGRDSWYAYCMSKAAVNMQSALIHNQLKPLGGRVLVLHPGWVQSYMHGELNTTARLTIEQSAANVLGAIMNESDWPDVDGKPPYIETEYGTRLPW</sequence>
<comment type="caution">
    <text evidence="1">The sequence shown here is derived from an EMBL/GenBank/DDBJ whole genome shotgun (WGS) entry which is preliminary data.</text>
</comment>
<dbReference type="EMBL" id="JACXZA010000006">
    <property type="protein sequence ID" value="MBD3921609.1"/>
    <property type="molecule type" value="Genomic_DNA"/>
</dbReference>
<organism evidence="1 2">
    <name type="scientific">Paenibacillus terricola</name>
    <dbReference type="NCBI Taxonomy" id="2763503"/>
    <lineage>
        <taxon>Bacteria</taxon>
        <taxon>Bacillati</taxon>
        <taxon>Bacillota</taxon>
        <taxon>Bacilli</taxon>
        <taxon>Bacillales</taxon>
        <taxon>Paenibacillaceae</taxon>
        <taxon>Paenibacillus</taxon>
    </lineage>
</organism>
<dbReference type="Pfam" id="PF00106">
    <property type="entry name" value="adh_short"/>
    <property type="match status" value="1"/>
</dbReference>
<dbReference type="SUPFAM" id="SSF51735">
    <property type="entry name" value="NAD(P)-binding Rossmann-fold domains"/>
    <property type="match status" value="1"/>
</dbReference>
<dbReference type="InterPro" id="IPR002347">
    <property type="entry name" value="SDR_fam"/>
</dbReference>
<reference evidence="1 2" key="1">
    <citation type="submission" date="2020-09" db="EMBL/GenBank/DDBJ databases">
        <title>Paenibacillus sp. strain PR3 16S rRNA gene Genome sequencing and assembly.</title>
        <authorList>
            <person name="Kim J."/>
        </authorList>
    </citation>
    <scope>NUCLEOTIDE SEQUENCE [LARGE SCALE GENOMIC DNA]</scope>
    <source>
        <strain evidence="1 2">PR3</strain>
    </source>
</reference>
<evidence type="ECO:0000313" key="1">
    <source>
        <dbReference type="EMBL" id="MBD3921609.1"/>
    </source>
</evidence>
<gene>
    <name evidence="1" type="ORF">H8B09_22765</name>
</gene>
<dbReference type="PRINTS" id="PR00081">
    <property type="entry name" value="GDHRDH"/>
</dbReference>
<dbReference type="RefSeq" id="WP_191205903.1">
    <property type="nucleotide sequence ID" value="NZ_JACXZA010000006.1"/>
</dbReference>
<dbReference type="PANTHER" id="PTHR45458:SF1">
    <property type="entry name" value="SHORT CHAIN DEHYDROGENASE"/>
    <property type="match status" value="1"/>
</dbReference>
<dbReference type="Proteomes" id="UP000609346">
    <property type="component" value="Unassembled WGS sequence"/>
</dbReference>
<protein>
    <submittedName>
        <fullName evidence="1">SDR family NAD(P)-dependent oxidoreductase</fullName>
    </submittedName>
</protein>
<dbReference type="Gene3D" id="3.40.50.720">
    <property type="entry name" value="NAD(P)-binding Rossmann-like Domain"/>
    <property type="match status" value="1"/>
</dbReference>